<dbReference type="Proteomes" id="UP000182661">
    <property type="component" value="Unassembled WGS sequence"/>
</dbReference>
<evidence type="ECO:0000259" key="2">
    <source>
        <dbReference type="Pfam" id="PF13550"/>
    </source>
</evidence>
<dbReference type="RefSeq" id="WP_071832730.1">
    <property type="nucleotide sequence ID" value="NZ_LSRP01000078.1"/>
</dbReference>
<evidence type="ECO:0000259" key="1">
    <source>
        <dbReference type="Pfam" id="PF13547"/>
    </source>
</evidence>
<dbReference type="Gene3D" id="3.20.20.80">
    <property type="entry name" value="Glycosidases"/>
    <property type="match status" value="1"/>
</dbReference>
<evidence type="ECO:0008006" key="6">
    <source>
        <dbReference type="Google" id="ProtNLM"/>
    </source>
</evidence>
<dbReference type="CDD" id="cd19607">
    <property type="entry name" value="GTA_TIM-barrel-like"/>
    <property type="match status" value="1"/>
</dbReference>
<dbReference type="InterPro" id="IPR056490">
    <property type="entry name" value="Rcc01698_C"/>
</dbReference>
<dbReference type="Pfam" id="PF13547">
    <property type="entry name" value="GTA_TIM"/>
    <property type="match status" value="1"/>
</dbReference>
<dbReference type="Pfam" id="PF13550">
    <property type="entry name" value="Phage-tail_3"/>
    <property type="match status" value="1"/>
</dbReference>
<evidence type="ECO:0000259" key="3">
    <source>
        <dbReference type="Pfam" id="PF23666"/>
    </source>
</evidence>
<dbReference type="EMBL" id="LSRP01000078">
    <property type="protein sequence ID" value="OJF98070.1"/>
    <property type="molecule type" value="Genomic_DNA"/>
</dbReference>
<sequence length="1281" mass="136429">MATILLQAAGAALGSVFGPVGAVLGRAVGALAGSAIDRSIINGVSTVRGARLGDARISGADEGTAITRAYGTVRIGGTLIWATRFEEEVRSERQGGKASGPRVETFRYYANLALGICEGEIAHVRRVWADGRELDLTAIEIRIHKGTQAQMPDPLIEAKQGTGKTPAYRGLAYAVFERFPLDAYGNRIPVLQFEVLRPVGTLEKAIRAVTLIPGSSEHGYDPAVVTERTGAGESRRINRNVFHGASDWQASIDELQALCPNLERVALVVSWFGTDLRAGLCQIVPGVETPLRDQESKTWSVSGMSRASAHTITSNGGGPAYGGTPSDASVVAAIADLKARGLKVYLYPFVMMDIAAGNMLANPYGGTGQPAYPWRGRITCHPASGVAGSTDRTAAARIQVVTFCGAASAADFSVSGTQVTSSAADAGYRRLVLHYACLAEAAGGVDGFIIGSELRGLTRLRDASGAFPFVEALVTLANDVRAVVGGETRLTYGADWSEYFGYHPEDGSGEVHYNLDPLWASAAIDAVGIDNYMPLSDWRDGDRESGNPDGFGLAEDRDAMAAMVLSGEGYDWYYASDADRRARLRSAITDGLSGKPWVYRYKDLVHWWGEPHHDRIGGAERASPTAWVPGSKPIWFTEAGCPAIDKGSNQPNVFTDPKSSETAFPYFSNGARCDAMQRRFLDAQLGFWSAPGAPDCVDPDHIFVWTWDARPTPAFPENTALWSDGGNWQRGHWLNGRLGAGTAGDVIGAILADHGFDLADTTCVAGDLGGYVQAEQAAARDVLEPLMAALQIDAVEQGDILRFRSRMRLAAAPTIIPVLADPDDQALIEETRGHGSDYASEVILDHFDSRRDYEKSTARSRSTVPGNDRVLRLSLSAVLHEGAALGAAEDGLRDHQAARRSLRFSLSPAALALEPGDVVTLADGPEGAFLIARIEDGAVRTVEARGFVSSGGNGAPVSDGMSLSRQKVSDGFDPLLHFLDLPQYEPGDAAGFARGAVFSRPWHAVMLSSSAGLDGYRIRVRLDQPAQTAVLAEALASGVRGRFDPVGTVVIDLHFGGLSSASTIAVLNGQNRIAILAQNGAWEVIGYRVAQEISPGRWLMSGLLRGLHGTDDAMRAGAAPGTPAVVLNAAVKALGLSGGEAGQAMNWIAEQTGQAATSVGPFAFAGGLRAQRPIEPVHLKARREETGAIRFSWIRRARRDADHWLDGDIALDEAVERYRIDILDGATVRRSADVFEPDYLYPASTELADFGTAQTVITIRVRQVGATVANGVAATAMLVIE</sequence>
<dbReference type="InterPro" id="IPR032876">
    <property type="entry name" value="J_dom"/>
</dbReference>
<dbReference type="OrthoDB" id="8445115at2"/>
<dbReference type="InterPro" id="IPR025195">
    <property type="entry name" value="GTA_TIM_dom"/>
</dbReference>
<feature type="domain" description="GTA TIM-barrel-like" evidence="1">
    <location>
        <begin position="427"/>
        <end position="716"/>
    </location>
</feature>
<organism evidence="4 5">
    <name type="scientific">Pararhizobium antarcticum</name>
    <dbReference type="NCBI Taxonomy" id="1798805"/>
    <lineage>
        <taxon>Bacteria</taxon>
        <taxon>Pseudomonadati</taxon>
        <taxon>Pseudomonadota</taxon>
        <taxon>Alphaproteobacteria</taxon>
        <taxon>Hyphomicrobiales</taxon>
        <taxon>Rhizobiaceae</taxon>
        <taxon>Rhizobium/Agrobacterium group</taxon>
        <taxon>Pararhizobium</taxon>
    </lineage>
</organism>
<protein>
    <recommendedName>
        <fullName evidence="6">Host specificity protein</fullName>
    </recommendedName>
</protein>
<feature type="domain" description="Rcc01698-like C-terminal" evidence="3">
    <location>
        <begin position="1027"/>
        <end position="1125"/>
    </location>
</feature>
<evidence type="ECO:0000313" key="5">
    <source>
        <dbReference type="Proteomes" id="UP000182661"/>
    </source>
</evidence>
<gene>
    <name evidence="4" type="ORF">AX760_15465</name>
</gene>
<feature type="domain" description="Tip attachment protein J" evidence="2">
    <location>
        <begin position="775"/>
        <end position="936"/>
    </location>
</feature>
<keyword evidence="5" id="KW-1185">Reference proteome</keyword>
<evidence type="ECO:0000313" key="4">
    <source>
        <dbReference type="EMBL" id="OJF98070.1"/>
    </source>
</evidence>
<name>A0A657LVF5_9HYPH</name>
<reference evidence="4 5" key="1">
    <citation type="submission" date="2016-02" db="EMBL/GenBank/DDBJ databases">
        <title>Genome sequencing of a beta-galactosidase producing bacteria Rhizobium sp. 59.</title>
        <authorList>
            <person name="Wang D."/>
            <person name="Kot W."/>
            <person name="Qin Y."/>
            <person name="Hansen L."/>
            <person name="Naqvi K."/>
            <person name="Rensing C."/>
        </authorList>
    </citation>
    <scope>NUCLEOTIDE SEQUENCE [LARGE SCALE GENOMIC DNA]</scope>
    <source>
        <strain evidence="4 5">59</strain>
    </source>
</reference>
<dbReference type="Pfam" id="PF23666">
    <property type="entry name" value="Rcc01698_C"/>
    <property type="match status" value="1"/>
</dbReference>
<proteinExistence type="predicted"/>
<comment type="caution">
    <text evidence="4">The sequence shown here is derived from an EMBL/GenBank/DDBJ whole genome shotgun (WGS) entry which is preliminary data.</text>
</comment>
<accession>A0A657LVF5</accession>